<dbReference type="Proteomes" id="UP000051634">
    <property type="component" value="Unassembled WGS sequence"/>
</dbReference>
<evidence type="ECO:0000313" key="5">
    <source>
        <dbReference type="Proteomes" id="UP000051276"/>
    </source>
</evidence>
<dbReference type="PANTHER" id="PTHR22602">
    <property type="entry name" value="TRANSFERASE CAF17, MITOCHONDRIAL-RELATED"/>
    <property type="match status" value="1"/>
</dbReference>
<dbReference type="InterPro" id="IPR029043">
    <property type="entry name" value="GcvT/YgfZ_C"/>
</dbReference>
<feature type="domain" description="GCVT N-terminal" evidence="2">
    <location>
        <begin position="31"/>
        <end position="154"/>
    </location>
</feature>
<proteinExistence type="predicted"/>
<gene>
    <name evidence="3" type="ORF">Ga0074115_12720</name>
    <name evidence="4" type="ORF">Ga0076813_15334</name>
</gene>
<dbReference type="EMBL" id="LMXI01000161">
    <property type="protein sequence ID" value="KRT59352.1"/>
    <property type="molecule type" value="Genomic_DNA"/>
</dbReference>
<evidence type="ECO:0000259" key="2">
    <source>
        <dbReference type="Pfam" id="PF01571"/>
    </source>
</evidence>
<organism evidence="4 5">
    <name type="scientific">endosymbiont of Ridgeia piscesae</name>
    <dbReference type="NCBI Taxonomy" id="54398"/>
    <lineage>
        <taxon>Bacteria</taxon>
        <taxon>Pseudomonadati</taxon>
        <taxon>Pseudomonadota</taxon>
        <taxon>Gammaproteobacteria</taxon>
        <taxon>sulfur-oxidizing symbionts</taxon>
    </lineage>
</organism>
<dbReference type="SUPFAM" id="SSF101790">
    <property type="entry name" value="Aminomethyltransferase beta-barrel domain"/>
    <property type="match status" value="1"/>
</dbReference>
<dbReference type="AlphaFoldDB" id="A0A0T5Z907"/>
<protein>
    <submittedName>
        <fullName evidence="3">Folate-binding protein YgfZ</fullName>
    </submittedName>
</protein>
<dbReference type="PATRIC" id="fig|54398.3.peg.823"/>
<dbReference type="SUPFAM" id="SSF103025">
    <property type="entry name" value="Folate-binding domain"/>
    <property type="match status" value="1"/>
</dbReference>
<dbReference type="Proteomes" id="UP000051276">
    <property type="component" value="Unassembled WGS sequence"/>
</dbReference>
<sequence>MNSQWIRFMRERSAATDEANSEPLTKAPQIEGCALNDLSHFALIQVEGEDAEQFLQGQLTNDIREVTEQHSQLAGWCTAKGRMMACFRVFRRGDTFLLQTPTGNLDALVKRLRMYVLRAKVKINDLTEDLVRIGLSGGCALDLLGEHFSSIPWEENDVVMEDGVTLIRLPGSRPRFELVGPTATMRELWQKFESQAAIADESFWALQEIRAGQPTIFPQTSEAFVPQMLNMQLVDGISFTKGCYVGQEVVSRMHYLGKLKRRMYLAHLESDQPPQPGDELFAEQSSSGQGTGKVVDARPTNGGYEMLAVIEIASAESDRVLLGKTGPALQLRELPYPFTEEVVTKE</sequence>
<evidence type="ECO:0000313" key="6">
    <source>
        <dbReference type="Proteomes" id="UP000051634"/>
    </source>
</evidence>
<reference evidence="5 6" key="1">
    <citation type="submission" date="2015-11" db="EMBL/GenBank/DDBJ databases">
        <title>The genome of Candidatus Endoriftia persephone in Ridgeia piscesae and population structure of the North Eastern Pacific vestimentiferan symbionts.</title>
        <authorList>
            <person name="Perez M."/>
            <person name="Juniper K.S."/>
        </authorList>
    </citation>
    <scope>NUCLEOTIDE SEQUENCE [LARGE SCALE GENOMIC DNA]</scope>
    <source>
        <strain evidence="4">Ind10</strain>
        <strain evidence="3">Ind11</strain>
    </source>
</reference>
<evidence type="ECO:0000313" key="4">
    <source>
        <dbReference type="EMBL" id="KRT59352.1"/>
    </source>
</evidence>
<dbReference type="InterPro" id="IPR017703">
    <property type="entry name" value="YgfZ/GCV_T_CS"/>
</dbReference>
<dbReference type="Pfam" id="PF01571">
    <property type="entry name" value="GCV_T"/>
    <property type="match status" value="1"/>
</dbReference>
<accession>A0A0T5Z907</accession>
<dbReference type="InterPro" id="IPR045179">
    <property type="entry name" value="YgfZ/GcvT"/>
</dbReference>
<dbReference type="NCBIfam" id="TIGR03317">
    <property type="entry name" value="ygfZ_signature"/>
    <property type="match status" value="1"/>
</dbReference>
<dbReference type="STRING" id="54398.Ga0074115_12720"/>
<dbReference type="InterPro" id="IPR006222">
    <property type="entry name" value="GCVT_N"/>
</dbReference>
<dbReference type="Gene3D" id="3.30.70.1630">
    <property type="match status" value="1"/>
</dbReference>
<dbReference type="Gene3D" id="3.30.70.1400">
    <property type="entry name" value="Aminomethyltransferase beta-barrel domains"/>
    <property type="match status" value="1"/>
</dbReference>
<feature type="region of interest" description="Disordered" evidence="1">
    <location>
        <begin position="269"/>
        <end position="298"/>
    </location>
</feature>
<dbReference type="Gene3D" id="2.40.30.160">
    <property type="match status" value="1"/>
</dbReference>
<keyword evidence="6" id="KW-1185">Reference proteome</keyword>
<dbReference type="PANTHER" id="PTHR22602:SF0">
    <property type="entry name" value="TRANSFERASE CAF17, MITOCHONDRIAL-RELATED"/>
    <property type="match status" value="1"/>
</dbReference>
<dbReference type="OrthoDB" id="9796287at2"/>
<name>A0A0T5Z907_9GAMM</name>
<evidence type="ECO:0000313" key="3">
    <source>
        <dbReference type="EMBL" id="KRT55911.1"/>
    </source>
</evidence>
<comment type="caution">
    <text evidence="4">The sequence shown here is derived from an EMBL/GenBank/DDBJ whole genome shotgun (WGS) entry which is preliminary data.</text>
</comment>
<dbReference type="GO" id="GO:0016226">
    <property type="term" value="P:iron-sulfur cluster assembly"/>
    <property type="evidence" value="ECO:0007669"/>
    <property type="project" value="TreeGrafter"/>
</dbReference>
<evidence type="ECO:0000256" key="1">
    <source>
        <dbReference type="SAM" id="MobiDB-lite"/>
    </source>
</evidence>
<dbReference type="EMBL" id="LDXT01000070">
    <property type="protein sequence ID" value="KRT55911.1"/>
    <property type="molecule type" value="Genomic_DNA"/>
</dbReference>